<dbReference type="PROSITE" id="PS00138">
    <property type="entry name" value="SUBTILASE_SER"/>
    <property type="match status" value="1"/>
</dbReference>
<gene>
    <name evidence="14" type="ORF">HAKA00212_LOCUS17063</name>
</gene>
<dbReference type="InterPro" id="IPR000209">
    <property type="entry name" value="Peptidase_S8/S53_dom"/>
</dbReference>
<keyword evidence="3 8" id="KW-0378">Hydrolase</keyword>
<feature type="chain" id="PRO_5030160821" description="subtilisin" evidence="9">
    <location>
        <begin position="26"/>
        <end position="1057"/>
    </location>
</feature>
<dbReference type="Pfam" id="PF05922">
    <property type="entry name" value="Inhibitor_I9"/>
    <property type="match status" value="1"/>
</dbReference>
<dbReference type="InterPro" id="IPR046450">
    <property type="entry name" value="PA_dom_sf"/>
</dbReference>
<evidence type="ECO:0000259" key="10">
    <source>
        <dbReference type="Pfam" id="PF00082"/>
    </source>
</evidence>
<feature type="domain" description="Inhibitor I9" evidence="12">
    <location>
        <begin position="30"/>
        <end position="131"/>
    </location>
</feature>
<feature type="domain" description="Subtilisin-like protease fibronectin type-III" evidence="13">
    <location>
        <begin position="720"/>
        <end position="812"/>
    </location>
</feature>
<evidence type="ECO:0000256" key="5">
    <source>
        <dbReference type="ARBA" id="ARBA00023529"/>
    </source>
</evidence>
<keyword evidence="2 8" id="KW-0645">Protease</keyword>
<dbReference type="CDD" id="cd04852">
    <property type="entry name" value="Peptidases_S8_3"/>
    <property type="match status" value="1"/>
</dbReference>
<dbReference type="InterPro" id="IPR037045">
    <property type="entry name" value="S8pro/Inhibitor_I9_sf"/>
</dbReference>
<dbReference type="Gene3D" id="3.50.30.30">
    <property type="match status" value="1"/>
</dbReference>
<feature type="active site" description="Charge relay system" evidence="7 8">
    <location>
        <position position="614"/>
    </location>
</feature>
<dbReference type="InterPro" id="IPR023828">
    <property type="entry name" value="Peptidase_S8_Ser-AS"/>
</dbReference>
<dbReference type="PROSITE" id="PS51892">
    <property type="entry name" value="SUBTILASE"/>
    <property type="match status" value="1"/>
</dbReference>
<evidence type="ECO:0000259" key="11">
    <source>
        <dbReference type="Pfam" id="PF02225"/>
    </source>
</evidence>
<dbReference type="InterPro" id="IPR045051">
    <property type="entry name" value="SBT"/>
</dbReference>
<evidence type="ECO:0000256" key="8">
    <source>
        <dbReference type="PROSITE-ProRule" id="PRU01240"/>
    </source>
</evidence>
<reference evidence="14" key="1">
    <citation type="submission" date="2021-01" db="EMBL/GenBank/DDBJ databases">
        <authorList>
            <person name="Corre E."/>
            <person name="Pelletier E."/>
            <person name="Niang G."/>
            <person name="Scheremetjew M."/>
            <person name="Finn R."/>
            <person name="Kale V."/>
            <person name="Holt S."/>
            <person name="Cochrane G."/>
            <person name="Meng A."/>
            <person name="Brown T."/>
            <person name="Cohen L."/>
        </authorList>
    </citation>
    <scope>NUCLEOTIDE SEQUENCE</scope>
    <source>
        <strain evidence="14">CCMP3107</strain>
    </source>
</reference>
<dbReference type="InterPro" id="IPR034197">
    <property type="entry name" value="Peptidases_S8_3"/>
</dbReference>
<dbReference type="InterPro" id="IPR015500">
    <property type="entry name" value="Peptidase_S8_subtilisin-rel"/>
</dbReference>
<dbReference type="CDD" id="cd02120">
    <property type="entry name" value="PA_subtilisin_like"/>
    <property type="match status" value="1"/>
</dbReference>
<comment type="catalytic activity">
    <reaction evidence="5">
        <text>Hydrolysis of proteins with broad specificity for peptide bonds, and a preference for a large uncharged residue in P1. Hydrolyzes peptide amides.</text>
        <dbReference type="EC" id="3.4.21.62"/>
    </reaction>
</comment>
<evidence type="ECO:0000256" key="6">
    <source>
        <dbReference type="ARBA" id="ARBA00023619"/>
    </source>
</evidence>
<feature type="domain" description="PA" evidence="11">
    <location>
        <begin position="448"/>
        <end position="521"/>
    </location>
</feature>
<feature type="domain" description="Peptidase S8/S53" evidence="10">
    <location>
        <begin position="160"/>
        <end position="653"/>
    </location>
</feature>
<dbReference type="GO" id="GO:0004252">
    <property type="term" value="F:serine-type endopeptidase activity"/>
    <property type="evidence" value="ECO:0007669"/>
    <property type="project" value="UniProtKB-UniRule"/>
</dbReference>
<feature type="active site" description="Charge relay system" evidence="7 8">
    <location>
        <position position="264"/>
    </location>
</feature>
<dbReference type="InterPro" id="IPR010259">
    <property type="entry name" value="S8pro/Inhibitor_I9"/>
</dbReference>
<evidence type="ECO:0000259" key="13">
    <source>
        <dbReference type="Pfam" id="PF17766"/>
    </source>
</evidence>
<dbReference type="PRINTS" id="PR00723">
    <property type="entry name" value="SUBTILISIN"/>
</dbReference>
<keyword evidence="4 8" id="KW-0720">Serine protease</keyword>
<dbReference type="Pfam" id="PF02225">
    <property type="entry name" value="PA"/>
    <property type="match status" value="1"/>
</dbReference>
<dbReference type="Gene3D" id="3.40.50.200">
    <property type="entry name" value="Peptidase S8/S53 domain"/>
    <property type="match status" value="1"/>
</dbReference>
<dbReference type="Pfam" id="PF17766">
    <property type="entry name" value="fn3_6"/>
    <property type="match status" value="1"/>
</dbReference>
<sequence length="1057" mass="106847">MKMKLKPAALAALALLSGLATSSFAQDRKTYIVQLKDEPAATYQGTLPGLEATQPAAGSSFKYGSAAVQNYLAYLSQQQSNVIALVGNAPVIATYDTVFNGFAARLTQEEALALRGNAAVVDVFEDEPRKLDTISTSKFLGLSTAGGLWSKNIGGVAINGEDMVIGVVDGGIWPESPAFADRVDGAGVPTFDPAGTRVYGPPPATFKGGCQSGDGFVPATHCNNKLIGAKFFNSGFLATGAVQNWSEFASPRDSLGGSLGHGGHGDHTASTAAGNNGATAIVNGLALGTATGMAPRARVAAYKVCWTRDDAGATDGTGSSNSCYTTDSVAAIDAAVKDGVNVINYSISGSQTSVNDPVEQAFYRAAIAGVFVAASAGNSGPANQVAHISPWISTIAASTHDRAFTGTVKLGNGASYTGGSLNPTALPPTNLILAEEAGVAGASTNLKLCFSSPNELDPAKVAGKIVVCTRGSNARVDKGAAVAAAGGVGMVLVNAAAGQTVDADAQPVPTVQVTSSDGAAIKAYAAGGAGKGEISRFAIGTKPAPLMASFSSRGPNQGDGNVLKPDITAPGVDVIASVTPQGGATVAAATATRDAIVAGTLVPGPEWASYQGTSMSSPHVAGVALLLKQAHPNWSPAAIKSALMTTAYSTLDDGQPGAANGLLPWAQGAGHIDPNKANDPGLVYDAGKNDYVKYQCKVNRAAVTPASDCTTIGTLDETYNLNLPSITAGAVLVSTTVTRRVTNVGATAATYNATASVPNFTTVVTPSSLTLGPGETKSFTVKLTPTGSAVTNVWNFGSLTWTDGSHIVRSPVQARVGVPIVAPGSQSGLTTSGSRLFTVKTGFNGRMGVKKAGLKDVTLGDWVTLTAGGLNANALKLVCQAGADTASTKVYNFSVPAGTAVFRAALRQADTSDASDDNDMILIGPGGVSVYSGNDGSNEAVQLVNPAAGNYRVCVTAYGSSKPTLSHRLSSWIVTTTDAGGRFNALVPSTVYAGSTATVGMSWSGLNLGGRYVGAAQWLDASGNVQATTTIRVEPGAPVLSAETPVSLSSKLVGSND</sequence>
<feature type="signal peptide" evidence="9">
    <location>
        <begin position="1"/>
        <end position="25"/>
    </location>
</feature>
<evidence type="ECO:0000256" key="9">
    <source>
        <dbReference type="SAM" id="SignalP"/>
    </source>
</evidence>
<dbReference type="InterPro" id="IPR003137">
    <property type="entry name" value="PA_domain"/>
</dbReference>
<evidence type="ECO:0000313" key="14">
    <source>
        <dbReference type="EMBL" id="CAE0638281.1"/>
    </source>
</evidence>
<evidence type="ECO:0000256" key="1">
    <source>
        <dbReference type="ARBA" id="ARBA00011073"/>
    </source>
</evidence>
<dbReference type="Gene3D" id="2.60.120.380">
    <property type="match status" value="1"/>
</dbReference>
<dbReference type="InterPro" id="IPR041469">
    <property type="entry name" value="Subtilisin-like_FN3"/>
</dbReference>
<dbReference type="Gene3D" id="2.60.40.2310">
    <property type="match status" value="1"/>
</dbReference>
<evidence type="ECO:0000256" key="7">
    <source>
        <dbReference type="PIRSR" id="PIRSR615500-1"/>
    </source>
</evidence>
<organism evidence="14">
    <name type="scientific">Heterosigma akashiwo</name>
    <name type="common">Chromophytic alga</name>
    <name type="synonym">Heterosigma carterae</name>
    <dbReference type="NCBI Taxonomy" id="2829"/>
    <lineage>
        <taxon>Eukaryota</taxon>
        <taxon>Sar</taxon>
        <taxon>Stramenopiles</taxon>
        <taxon>Ochrophyta</taxon>
        <taxon>Raphidophyceae</taxon>
        <taxon>Chattonellales</taxon>
        <taxon>Chattonellaceae</taxon>
        <taxon>Heterosigma</taxon>
    </lineage>
</organism>
<dbReference type="PANTHER" id="PTHR10795">
    <property type="entry name" value="PROPROTEIN CONVERTASE SUBTILISIN/KEXIN"/>
    <property type="match status" value="1"/>
</dbReference>
<evidence type="ECO:0000259" key="12">
    <source>
        <dbReference type="Pfam" id="PF05922"/>
    </source>
</evidence>
<evidence type="ECO:0000256" key="2">
    <source>
        <dbReference type="ARBA" id="ARBA00022670"/>
    </source>
</evidence>
<evidence type="ECO:0000256" key="3">
    <source>
        <dbReference type="ARBA" id="ARBA00022801"/>
    </source>
</evidence>
<dbReference type="Gene3D" id="3.30.70.80">
    <property type="entry name" value="Peptidase S8 propeptide/proteinase inhibitor I9"/>
    <property type="match status" value="1"/>
</dbReference>
<keyword evidence="9" id="KW-0732">Signal</keyword>
<dbReference type="Pfam" id="PF00082">
    <property type="entry name" value="Peptidase_S8"/>
    <property type="match status" value="1"/>
</dbReference>
<comment type="similarity">
    <text evidence="1 8">Belongs to the peptidase S8 family.</text>
</comment>
<accession>A0A6V1SWT6</accession>
<evidence type="ECO:0000256" key="4">
    <source>
        <dbReference type="ARBA" id="ARBA00022825"/>
    </source>
</evidence>
<feature type="active site" description="Charge relay system" evidence="7 8">
    <location>
        <position position="169"/>
    </location>
</feature>
<dbReference type="SUPFAM" id="SSF52025">
    <property type="entry name" value="PA domain"/>
    <property type="match status" value="1"/>
</dbReference>
<dbReference type="SUPFAM" id="SSF52743">
    <property type="entry name" value="Subtilisin-like"/>
    <property type="match status" value="1"/>
</dbReference>
<dbReference type="InterPro" id="IPR036852">
    <property type="entry name" value="Peptidase_S8/S53_dom_sf"/>
</dbReference>
<dbReference type="EMBL" id="HBIU01037152">
    <property type="protein sequence ID" value="CAE0638281.1"/>
    <property type="molecule type" value="Transcribed_RNA"/>
</dbReference>
<name>A0A6V1SWT6_HETAK</name>
<dbReference type="GO" id="GO:0006508">
    <property type="term" value="P:proteolysis"/>
    <property type="evidence" value="ECO:0007669"/>
    <property type="project" value="UniProtKB-KW"/>
</dbReference>
<dbReference type="AlphaFoldDB" id="A0A6V1SWT6"/>
<dbReference type="EC" id="3.4.21.62" evidence="6"/>
<protein>
    <recommendedName>
        <fullName evidence="6">subtilisin</fullName>
        <ecNumber evidence="6">3.4.21.62</ecNumber>
    </recommendedName>
</protein>
<proteinExistence type="inferred from homology"/>